<dbReference type="PANTHER" id="PTHR33295:SF20">
    <property type="entry name" value="ATPASE"/>
    <property type="match status" value="1"/>
</dbReference>
<dbReference type="KEGG" id="fro:AALO17_26760"/>
<proteinExistence type="predicted"/>
<evidence type="ECO:0000313" key="3">
    <source>
        <dbReference type="EMBL" id="AMK55810.1"/>
    </source>
</evidence>
<dbReference type="STRING" id="1702221.AALO17_26760"/>
<organism evidence="3 4">
    <name type="scientific">Faecalibaculum rodentium</name>
    <dbReference type="NCBI Taxonomy" id="1702221"/>
    <lineage>
        <taxon>Bacteria</taxon>
        <taxon>Bacillati</taxon>
        <taxon>Bacillota</taxon>
        <taxon>Erysipelotrichia</taxon>
        <taxon>Erysipelotrichales</taxon>
        <taxon>Erysipelotrichaceae</taxon>
        <taxon>Faecalibaculum</taxon>
    </lineage>
</organism>
<dbReference type="Gene3D" id="1.10.10.10">
    <property type="entry name" value="Winged helix-like DNA-binding domain superfamily/Winged helix DNA-binding domain"/>
    <property type="match status" value="1"/>
</dbReference>
<evidence type="ECO:0000313" key="4">
    <source>
        <dbReference type="Proteomes" id="UP000069771"/>
    </source>
</evidence>
<dbReference type="AlphaFoldDB" id="A0A140DYT3"/>
<dbReference type="EMBL" id="CP011391">
    <property type="protein sequence ID" value="AMK55810.1"/>
    <property type="molecule type" value="Genomic_DNA"/>
</dbReference>
<evidence type="ECO:0000259" key="2">
    <source>
        <dbReference type="Pfam" id="PF13635"/>
    </source>
</evidence>
<dbReference type="OrthoDB" id="9801684at2"/>
<dbReference type="InterPro" id="IPR025420">
    <property type="entry name" value="DUF4143"/>
</dbReference>
<dbReference type="InterPro" id="IPR027417">
    <property type="entry name" value="P-loop_NTPase"/>
</dbReference>
<keyword evidence="4" id="KW-1185">Reference proteome</keyword>
<dbReference type="Gene3D" id="3.40.50.300">
    <property type="entry name" value="P-loop containing nucleotide triphosphate hydrolases"/>
    <property type="match status" value="1"/>
</dbReference>
<evidence type="ECO:0000259" key="1">
    <source>
        <dbReference type="Pfam" id="PF13173"/>
    </source>
</evidence>
<dbReference type="PANTHER" id="PTHR33295">
    <property type="entry name" value="ATPASE"/>
    <property type="match status" value="1"/>
</dbReference>
<feature type="domain" description="AAA" evidence="1">
    <location>
        <begin position="20"/>
        <end position="150"/>
    </location>
</feature>
<gene>
    <name evidence="3" type="ORF">AALO17_26760</name>
</gene>
<accession>A0A140DYT3</accession>
<protein>
    <submittedName>
        <fullName evidence="3">ATPase</fullName>
    </submittedName>
</protein>
<reference evidence="3 4" key="1">
    <citation type="journal article" date="2016" name="Gut Pathog.">
        <title>Whole genome sequencing of "Faecalibaculum rodentium" ALO17, isolated from C57BL/6J laboratory mouse feces.</title>
        <authorList>
            <person name="Lim S."/>
            <person name="Chang D.H."/>
            <person name="Ahn S."/>
            <person name="Kim B.C."/>
        </authorList>
    </citation>
    <scope>NUCLEOTIDE SEQUENCE [LARGE SCALE GENOMIC DNA]</scope>
    <source>
        <strain evidence="3 4">Alo17</strain>
    </source>
</reference>
<dbReference type="Proteomes" id="UP000069771">
    <property type="component" value="Chromosome"/>
</dbReference>
<dbReference type="PATRIC" id="fig|1702221.3.peg.2605"/>
<dbReference type="SUPFAM" id="SSF52540">
    <property type="entry name" value="P-loop containing nucleoside triphosphate hydrolases"/>
    <property type="match status" value="1"/>
</dbReference>
<name>A0A140DYT3_9FIRM</name>
<dbReference type="InterPro" id="IPR041682">
    <property type="entry name" value="AAA_14"/>
</dbReference>
<dbReference type="Pfam" id="PF13173">
    <property type="entry name" value="AAA_14"/>
    <property type="match status" value="1"/>
</dbReference>
<sequence length="403" mass="46613">MIPRELYMKQIRPFIDQDVIKVLTGVRRSGKSVLLSLIQEELKSRGVSPSQFVRFNFESFSNEKFKTAASLYEELMDRISHTDQRVYFFFDEIQEVKDWEKCINSLRVDCDCDIYITGSNAKLLAGELATYLGGRYVEIRVMPFSFGEYMTAQKQKNSRLSLSESFQNYLVFGGMPFLTNLSGQADSSLQYLKDIYNSILLKDVIQRHNFRNTDQVERIIRYLVSNIGQPFSAASIAKYMKNEGRKISRESILEYLKACEEAFLIEKVPREDLVGKKLLTVNEKYYLTDHGFREALFGSNQRDIGQVLENIVCLELRRRGFEVHVGKAGDREVDFTASRSGRKLYIQVAYLLASPETIEREFAVLESIPDNYPKLVLSMDEIDFSRNGIIHKNIRDFLLEDVI</sequence>
<dbReference type="Pfam" id="PF13635">
    <property type="entry name" value="DUF4143"/>
    <property type="match status" value="1"/>
</dbReference>
<dbReference type="InterPro" id="IPR036388">
    <property type="entry name" value="WH-like_DNA-bd_sf"/>
</dbReference>
<feature type="domain" description="DUF4143" evidence="2">
    <location>
        <begin position="202"/>
        <end position="349"/>
    </location>
</feature>